<dbReference type="EMBL" id="KI964926">
    <property type="protein sequence ID" value="EUC27454.1"/>
    <property type="molecule type" value="Genomic_DNA"/>
</dbReference>
<sequence>YFEEEIKDTKNWDTLHRYHDAHSQQFGDANEVDQSNMAESSFDKNGPTAFDQNSFAQISHSAPGMDTTLPHGLENCIERIGPNVLGHKSRNESFQSCMFHRRSFSGEEPSFAPILSVQPPSSRHSSAPPHIPSQHYGPFLGRFRTSEDAKVYRREKMRFGRRPWRDPGSDPTIAETEHNRAFHVERIYNAMICGDFARDNAKSTALKRWVHEPHYSSDLVEAYAHKVFDCLLEQVKMGFRGWNQSDYVNDERKGEDDDKDIDCAGRLENIIAALQQEKSICENVMSSAWQIRMFVNAPKAYAKRKDQNRVGNSKRPNAKSSEGTEGKSRPSKRRRNTVQSKQPEQRSLLTESGLSRGSLPRQQHQSHYRPATERPPEPGLAAREPSIHFPSYSHGGTFGNQGAIALASATSSRQVPPTPRQGSHYHIASMPVVQQPPFSPLPISPGTITESHTPDDARLATIVHSYSGWKGAPQSDFSFDTSQQLHNADYTMIRDDQQRSQPFAGSSTPRYDNALDQPPSPMGICLTDTDIIPSLPTEELQDDIFQQYWAQHHSDLQQSP</sequence>
<dbReference type="RefSeq" id="XP_007718245.1">
    <property type="nucleotide sequence ID" value="XM_007720055.1"/>
</dbReference>
<dbReference type="GeneID" id="19150089"/>
<feature type="compositionally biased region" description="Polar residues" evidence="1">
    <location>
        <begin position="337"/>
        <end position="365"/>
    </location>
</feature>
<protein>
    <submittedName>
        <fullName evidence="2">Uncharacterized protein</fullName>
    </submittedName>
</protein>
<reference evidence="2 3" key="1">
    <citation type="journal article" date="2013" name="PLoS Genet.">
        <title>Comparative genome structure, secondary metabolite, and effector coding capacity across Cochliobolus pathogens.</title>
        <authorList>
            <person name="Condon B.J."/>
            <person name="Leng Y."/>
            <person name="Wu D."/>
            <person name="Bushley K.E."/>
            <person name="Ohm R.A."/>
            <person name="Otillar R."/>
            <person name="Martin J."/>
            <person name="Schackwitz W."/>
            <person name="Grimwood J."/>
            <person name="MohdZainudin N."/>
            <person name="Xue C."/>
            <person name="Wang R."/>
            <person name="Manning V.A."/>
            <person name="Dhillon B."/>
            <person name="Tu Z.J."/>
            <person name="Steffenson B.J."/>
            <person name="Salamov A."/>
            <person name="Sun H."/>
            <person name="Lowry S."/>
            <person name="LaButti K."/>
            <person name="Han J."/>
            <person name="Copeland A."/>
            <person name="Lindquist E."/>
            <person name="Barry K."/>
            <person name="Schmutz J."/>
            <person name="Baker S.E."/>
            <person name="Ciuffetti L.M."/>
            <person name="Grigoriev I.V."/>
            <person name="Zhong S."/>
            <person name="Turgeon B.G."/>
        </authorList>
    </citation>
    <scope>NUCLEOTIDE SEQUENCE [LARGE SCALE GENOMIC DNA]</scope>
    <source>
        <strain evidence="2 3">26-R-13</strain>
    </source>
</reference>
<evidence type="ECO:0000313" key="2">
    <source>
        <dbReference type="EMBL" id="EUC27454.1"/>
    </source>
</evidence>
<dbReference type="OrthoDB" id="3686891at2759"/>
<evidence type="ECO:0000313" key="3">
    <source>
        <dbReference type="Proteomes" id="UP000053841"/>
    </source>
</evidence>
<dbReference type="eggNOG" id="ENOG502SYDX">
    <property type="taxonomic scope" value="Eukaryota"/>
</dbReference>
<feature type="region of interest" description="Disordered" evidence="1">
    <location>
        <begin position="302"/>
        <end position="395"/>
    </location>
</feature>
<name>W6XXH8_COCC2</name>
<feature type="compositionally biased region" description="Low complexity" evidence="1">
    <location>
        <begin position="119"/>
        <end position="128"/>
    </location>
</feature>
<dbReference type="AlphaFoldDB" id="W6XXH8"/>
<feature type="compositionally biased region" description="Polar residues" evidence="1">
    <location>
        <begin position="309"/>
        <end position="321"/>
    </location>
</feature>
<feature type="region of interest" description="Disordered" evidence="1">
    <location>
        <begin position="116"/>
        <end position="139"/>
    </location>
</feature>
<dbReference type="KEGG" id="bze:COCCADRAFT_53862"/>
<organism evidence="2 3">
    <name type="scientific">Cochliobolus carbonum (strain 26-R-13)</name>
    <name type="common">Maize leaf spot fungus</name>
    <name type="synonym">Bipolaris zeicola</name>
    <dbReference type="NCBI Taxonomy" id="930089"/>
    <lineage>
        <taxon>Eukaryota</taxon>
        <taxon>Fungi</taxon>
        <taxon>Dikarya</taxon>
        <taxon>Ascomycota</taxon>
        <taxon>Pezizomycotina</taxon>
        <taxon>Dothideomycetes</taxon>
        <taxon>Pleosporomycetidae</taxon>
        <taxon>Pleosporales</taxon>
        <taxon>Pleosporineae</taxon>
        <taxon>Pleosporaceae</taxon>
        <taxon>Bipolaris</taxon>
    </lineage>
</organism>
<dbReference type="Proteomes" id="UP000053841">
    <property type="component" value="Unassembled WGS sequence"/>
</dbReference>
<accession>W6XXH8</accession>
<feature type="non-terminal residue" evidence="2">
    <location>
        <position position="560"/>
    </location>
</feature>
<dbReference type="HOGENOM" id="CLU_477482_0_0_1"/>
<proteinExistence type="predicted"/>
<evidence type="ECO:0000256" key="1">
    <source>
        <dbReference type="SAM" id="MobiDB-lite"/>
    </source>
</evidence>
<feature type="non-terminal residue" evidence="2">
    <location>
        <position position="1"/>
    </location>
</feature>
<keyword evidence="3" id="KW-1185">Reference proteome</keyword>
<gene>
    <name evidence="2" type="ORF">COCCADRAFT_53862</name>
</gene>